<evidence type="ECO:0000313" key="1">
    <source>
        <dbReference type="EMBL" id="KAH7978994.1"/>
    </source>
</evidence>
<dbReference type="Proteomes" id="UP000821865">
    <property type="component" value="Chromosome 1"/>
</dbReference>
<organism evidence="1 2">
    <name type="scientific">Dermacentor silvarum</name>
    <name type="common">Tick</name>
    <dbReference type="NCBI Taxonomy" id="543639"/>
    <lineage>
        <taxon>Eukaryota</taxon>
        <taxon>Metazoa</taxon>
        <taxon>Ecdysozoa</taxon>
        <taxon>Arthropoda</taxon>
        <taxon>Chelicerata</taxon>
        <taxon>Arachnida</taxon>
        <taxon>Acari</taxon>
        <taxon>Parasitiformes</taxon>
        <taxon>Ixodida</taxon>
        <taxon>Ixodoidea</taxon>
        <taxon>Ixodidae</taxon>
        <taxon>Rhipicephalinae</taxon>
        <taxon>Dermacentor</taxon>
    </lineage>
</organism>
<accession>A0ACB8DWS8</accession>
<reference evidence="1" key="1">
    <citation type="submission" date="2020-05" db="EMBL/GenBank/DDBJ databases">
        <title>Large-scale comparative analyses of tick genomes elucidate their genetic diversity and vector capacities.</title>
        <authorList>
            <person name="Jia N."/>
            <person name="Wang J."/>
            <person name="Shi W."/>
            <person name="Du L."/>
            <person name="Sun Y."/>
            <person name="Zhan W."/>
            <person name="Jiang J."/>
            <person name="Wang Q."/>
            <person name="Zhang B."/>
            <person name="Ji P."/>
            <person name="Sakyi L.B."/>
            <person name="Cui X."/>
            <person name="Yuan T."/>
            <person name="Jiang B."/>
            <person name="Yang W."/>
            <person name="Lam T.T.-Y."/>
            <person name="Chang Q."/>
            <person name="Ding S."/>
            <person name="Wang X."/>
            <person name="Zhu J."/>
            <person name="Ruan X."/>
            <person name="Zhao L."/>
            <person name="Wei J."/>
            <person name="Que T."/>
            <person name="Du C."/>
            <person name="Cheng J."/>
            <person name="Dai P."/>
            <person name="Han X."/>
            <person name="Huang E."/>
            <person name="Gao Y."/>
            <person name="Liu J."/>
            <person name="Shao H."/>
            <person name="Ye R."/>
            <person name="Li L."/>
            <person name="Wei W."/>
            <person name="Wang X."/>
            <person name="Wang C."/>
            <person name="Yang T."/>
            <person name="Huo Q."/>
            <person name="Li W."/>
            <person name="Guo W."/>
            <person name="Chen H."/>
            <person name="Zhou L."/>
            <person name="Ni X."/>
            <person name="Tian J."/>
            <person name="Zhou Y."/>
            <person name="Sheng Y."/>
            <person name="Liu T."/>
            <person name="Pan Y."/>
            <person name="Xia L."/>
            <person name="Li J."/>
            <person name="Zhao F."/>
            <person name="Cao W."/>
        </authorList>
    </citation>
    <scope>NUCLEOTIDE SEQUENCE</scope>
    <source>
        <strain evidence="1">Dsil-2018</strain>
    </source>
</reference>
<gene>
    <name evidence="1" type="ORF">HPB49_007717</name>
</gene>
<evidence type="ECO:0000313" key="2">
    <source>
        <dbReference type="Proteomes" id="UP000821865"/>
    </source>
</evidence>
<keyword evidence="2" id="KW-1185">Reference proteome</keyword>
<dbReference type="EMBL" id="CM023470">
    <property type="protein sequence ID" value="KAH7978994.1"/>
    <property type="molecule type" value="Genomic_DNA"/>
</dbReference>
<protein>
    <submittedName>
        <fullName evidence="1">Uncharacterized protein</fullName>
    </submittedName>
</protein>
<proteinExistence type="predicted"/>
<comment type="caution">
    <text evidence="1">The sequence shown here is derived from an EMBL/GenBank/DDBJ whole genome shotgun (WGS) entry which is preliminary data.</text>
</comment>
<sequence length="914" mass="96921">MGDPSSLPELAPKMGDDILQGVAELRPGTPQARSRALNLLLKEASRMFPSPQASQEGTPKRLSPTFLKGAALRTRSARRIPRRHLKMTELQSPAERDDTTSSSSPSSSRTSSSSPADGVDSAASSTTSRPSSPSDGSSTCSPAASPLGLGGETREEDEPPSTTEGDPGTSEQPQPRDSHTPSPSSAPRGEAAADGTAGHEAAELGRSPATPLDGEHTMAAESLPRAAGDEGAGGCHGVPAPDNESSTPRSPAASSSSRIAGADGARDPNGAAGQQQRGFSAFLPPIPEVAEPEESRPPCAIVTGASPAAAPASGTTAHAPTSPSHLRPVADDGANGGPSPLAPSQRLSASSPPRAAKQKKKKKKGKNINNSRARSGASAAGHDGVPPGSLPKGSAGGNQTHLLGPRPKPSAPSRVPATVSPTPEDPASCQTVLYRPTSRKAHFLATSRDAIAAFLSGVPGAHRVRANIRRNVVAVDALAGADLTALLAVRVISDVHVRAKALALNTCCGTLFAVDPAFDESTIIEGLESSAPVLSAPRNGDDAVLRFAGSMVPAAVHLFRQRRVVYPRLPRPLQCGRCGLFGHATVTCHRDERCLRCAGRHPAGACTAERARCLHCGGPHAASEPSCPNWQLERRVACILDSTQPRITRRQALTIARNAAPPPAPPSQRRPTESRVPERRPSAPVQPGRSFRDALTGCTWIQHVIAPKKKRPFLFIRELQNECKARNQPCYRSGRRHRRSWREVEDAITEQQESVYEAMTSDFKERGKGALHNKFTSDGRSIANVLQEESEKIQPLLHISGIHRYVDDIGTVDEIGLVEYSIEEGLIRAFHKFVDPGLIPLGFASAAKNHSEATHGVPITGFEEGTTDYRSVVRDLMAYLWLPIDDANLPPLFCMQDQIPQAIGCLRWLGRTWE</sequence>
<name>A0ACB8DWS8_DERSI</name>